<sequence>MPRSRCWRTYSPAALSGLTRDAALAVLAHLLAGRAVGVDARCRARGAGAPTRRPRCRG</sequence>
<protein>
    <submittedName>
        <fullName evidence="1">Uncharacterized protein</fullName>
    </submittedName>
</protein>
<proteinExistence type="predicted"/>
<accession>A0A1Y5PJ72</accession>
<dbReference type="AlphaFoldDB" id="A0A1Y5PJ72"/>
<evidence type="ECO:0000313" key="1">
    <source>
        <dbReference type="EMBL" id="SBS77470.1"/>
    </source>
</evidence>
<organism evidence="1">
    <name type="scientific">uncultured Mycobacterium sp</name>
    <dbReference type="NCBI Taxonomy" id="171292"/>
    <lineage>
        <taxon>Bacteria</taxon>
        <taxon>Bacillati</taxon>
        <taxon>Actinomycetota</taxon>
        <taxon>Actinomycetes</taxon>
        <taxon>Mycobacteriales</taxon>
        <taxon>Mycobacteriaceae</taxon>
        <taxon>Mycobacterium</taxon>
        <taxon>environmental samples</taxon>
    </lineage>
</organism>
<name>A0A1Y5PJ72_9MYCO</name>
<gene>
    <name evidence="1" type="ORF">MHPYR_430059</name>
</gene>
<dbReference type="EMBL" id="FLQS01000038">
    <property type="protein sequence ID" value="SBS77470.1"/>
    <property type="molecule type" value="Genomic_DNA"/>
</dbReference>
<reference evidence="1" key="1">
    <citation type="submission" date="2016-03" db="EMBL/GenBank/DDBJ databases">
        <authorList>
            <person name="Ploux O."/>
        </authorList>
    </citation>
    <scope>NUCLEOTIDE SEQUENCE</scope>
    <source>
        <strain evidence="1">UC10</strain>
    </source>
</reference>